<dbReference type="SUPFAM" id="SSF48557">
    <property type="entry name" value="L-aspartase-like"/>
    <property type="match status" value="1"/>
</dbReference>
<evidence type="ECO:0000259" key="5">
    <source>
        <dbReference type="Pfam" id="PF10415"/>
    </source>
</evidence>
<dbReference type="AlphaFoldDB" id="A0A0H5R6J2"/>
<dbReference type="FunFam" id="1.10.275.10:FF:000001">
    <property type="entry name" value="Fumarate hydratase, mitochondrial"/>
    <property type="match status" value="1"/>
</dbReference>
<dbReference type="Pfam" id="PF10415">
    <property type="entry name" value="FumaraseC_C"/>
    <property type="match status" value="1"/>
</dbReference>
<feature type="domain" description="Fumarate lyase N-terminal" evidence="4">
    <location>
        <begin position="63"/>
        <end position="394"/>
    </location>
</feature>
<proteinExistence type="inferred from homology"/>
<dbReference type="Gene3D" id="1.10.275.10">
    <property type="entry name" value="Fumarase/aspartase (N-terminal domain)"/>
    <property type="match status" value="1"/>
</dbReference>
<dbReference type="InterPro" id="IPR022761">
    <property type="entry name" value="Fumarate_lyase_N"/>
</dbReference>
<evidence type="ECO:0000313" key="6">
    <source>
        <dbReference type="EMBL" id="CRZ09446.1"/>
    </source>
</evidence>
<feature type="non-terminal residue" evidence="6">
    <location>
        <position position="1"/>
    </location>
</feature>
<dbReference type="EMBL" id="HACM01009004">
    <property type="protein sequence ID" value="CRZ09446.1"/>
    <property type="molecule type" value="Transcribed_RNA"/>
</dbReference>
<dbReference type="Gene3D" id="1.20.200.10">
    <property type="entry name" value="Fumarase/aspartase (Central domain)"/>
    <property type="match status" value="1"/>
</dbReference>
<dbReference type="NCBIfam" id="TIGR00979">
    <property type="entry name" value="fumC_II"/>
    <property type="match status" value="1"/>
</dbReference>
<dbReference type="EC" id="4.2.1.2" evidence="2"/>
<dbReference type="PRINTS" id="PR00149">
    <property type="entry name" value="FUMRATELYASE"/>
</dbReference>
<dbReference type="GO" id="GO:0006108">
    <property type="term" value="P:malate metabolic process"/>
    <property type="evidence" value="ECO:0007669"/>
    <property type="project" value="TreeGrafter"/>
</dbReference>
<dbReference type="InterPro" id="IPR000362">
    <property type="entry name" value="Fumarate_lyase_fam"/>
</dbReference>
<dbReference type="GO" id="GO:0005739">
    <property type="term" value="C:mitochondrion"/>
    <property type="evidence" value="ECO:0007669"/>
    <property type="project" value="TreeGrafter"/>
</dbReference>
<dbReference type="NCBIfam" id="NF008909">
    <property type="entry name" value="PRK12273.1"/>
    <property type="match status" value="1"/>
</dbReference>
<reference evidence="6" key="1">
    <citation type="submission" date="2015-04" db="EMBL/GenBank/DDBJ databases">
        <title>The genome sequence of the plant pathogenic Rhizarian Plasmodiophora brassicae reveals insights in its biotrophic life cycle and the origin of chitin synthesis.</title>
        <authorList>
            <person name="Schwelm A."/>
            <person name="Fogelqvist J."/>
            <person name="Knaust A."/>
            <person name="Julke S."/>
            <person name="Lilja T."/>
            <person name="Dhandapani V."/>
            <person name="Bonilla-Rosso G."/>
            <person name="Karlsson M."/>
            <person name="Shevchenko A."/>
            <person name="Choi S.R."/>
            <person name="Kim H.G."/>
            <person name="Park J.Y."/>
            <person name="Lim Y.P."/>
            <person name="Ludwig-Muller J."/>
            <person name="Dixelius C."/>
        </authorList>
    </citation>
    <scope>NUCLEOTIDE SEQUENCE</scope>
    <source>
        <tissue evidence="6">Potato root galls</tissue>
    </source>
</reference>
<organism evidence="6">
    <name type="scientific">Spongospora subterranea</name>
    <dbReference type="NCBI Taxonomy" id="70186"/>
    <lineage>
        <taxon>Eukaryota</taxon>
        <taxon>Sar</taxon>
        <taxon>Rhizaria</taxon>
        <taxon>Endomyxa</taxon>
        <taxon>Phytomyxea</taxon>
        <taxon>Plasmodiophorida</taxon>
        <taxon>Plasmodiophoridae</taxon>
        <taxon>Spongospora</taxon>
    </lineage>
</organism>
<sequence length="519" mass="55718">RLTATGDSSYYGLKSEGSRVLPLFYMLSQICRRSGSGGALYSALRDMKPFSSAAKRIEKDTFGPIEVDASVYWGAQTQRSLQNFDIGGERERMPLPVIRAFGVLKKAAAIVNKKFGLPANISEAICQAADEVIAGKLDDQFPLVVWQTGSGTQSNMNANEVLSNRAIELMGGEIGSKKPVHPNDHVNQSQSSNDTFPTVMHIAACVEINNRLLPAMKELHSALEGKAKKFAHIIKIGRTHTQDATPLTLGDEFSAFATQIEYDIERVEQSLPRLYQLAQGGTAVGTGLNTFVGFDHMVASEVASLTSLPFTTAPNKFEALSAHDAIVQCSASLNTSAVSIMKIANDLRFLGSGPRCGLGELSLPENEPGSSIMPGKVNPTQCEAATMVAAQVMGNHTTISIAGSNGHFQLNVFKPVMINALCQSIRLLADSCHSLRKNCIDGIVANEGRINNLLHESLMLVTALNPHIGYDNAAAAAKKAHKDGSTLKEAALALGICSSEDFDKWVRPDLMLGPSLYSK</sequence>
<accession>A0A0H5R6J2</accession>
<dbReference type="PANTHER" id="PTHR11444:SF1">
    <property type="entry name" value="FUMARATE HYDRATASE, MITOCHONDRIAL"/>
    <property type="match status" value="1"/>
</dbReference>
<protein>
    <recommendedName>
        <fullName evidence="2">fumarate hydratase</fullName>
        <ecNumber evidence="2">4.2.1.2</ecNumber>
    </recommendedName>
</protein>
<dbReference type="HAMAP" id="MF_00743">
    <property type="entry name" value="FumaraseC"/>
    <property type="match status" value="1"/>
</dbReference>
<dbReference type="InterPro" id="IPR020557">
    <property type="entry name" value="Fumarate_lyase_CS"/>
</dbReference>
<dbReference type="InterPro" id="IPR008948">
    <property type="entry name" value="L-Aspartase-like"/>
</dbReference>
<dbReference type="FunFam" id="1.10.40.30:FF:000002">
    <property type="entry name" value="Fumarate hydratase class II"/>
    <property type="match status" value="1"/>
</dbReference>
<evidence type="ECO:0000259" key="4">
    <source>
        <dbReference type="Pfam" id="PF00206"/>
    </source>
</evidence>
<name>A0A0H5R6J2_9EUKA</name>
<dbReference type="PROSITE" id="PS00163">
    <property type="entry name" value="FUMARATE_LYASES"/>
    <property type="match status" value="1"/>
</dbReference>
<dbReference type="Pfam" id="PF00206">
    <property type="entry name" value="Lyase_1"/>
    <property type="match status" value="1"/>
</dbReference>
<dbReference type="InterPro" id="IPR024083">
    <property type="entry name" value="Fumarase/histidase_N"/>
</dbReference>
<dbReference type="GO" id="GO:0006106">
    <property type="term" value="P:fumarate metabolic process"/>
    <property type="evidence" value="ECO:0007669"/>
    <property type="project" value="InterPro"/>
</dbReference>
<dbReference type="Gene3D" id="1.10.40.30">
    <property type="entry name" value="Fumarase/aspartase (C-terminal domain)"/>
    <property type="match status" value="1"/>
</dbReference>
<dbReference type="CDD" id="cd01362">
    <property type="entry name" value="Fumarase_classII"/>
    <property type="match status" value="1"/>
</dbReference>
<dbReference type="PANTHER" id="PTHR11444">
    <property type="entry name" value="ASPARTATEAMMONIA/ARGININOSUCCINATE/ADENYLOSUCCINATE LYASE"/>
    <property type="match status" value="1"/>
</dbReference>
<dbReference type="InterPro" id="IPR018951">
    <property type="entry name" value="Fumarase_C_C"/>
</dbReference>
<evidence type="ECO:0000256" key="2">
    <source>
        <dbReference type="ARBA" id="ARBA00012921"/>
    </source>
</evidence>
<dbReference type="InterPro" id="IPR005677">
    <property type="entry name" value="Fum_hydII"/>
</dbReference>
<keyword evidence="3" id="KW-0456">Lyase</keyword>
<evidence type="ECO:0000256" key="3">
    <source>
        <dbReference type="ARBA" id="ARBA00023239"/>
    </source>
</evidence>
<comment type="similarity">
    <text evidence="1">Belongs to the class-II fumarase/aspartase family. Fumarase subfamily.</text>
</comment>
<evidence type="ECO:0000256" key="1">
    <source>
        <dbReference type="ARBA" id="ARBA00009084"/>
    </source>
</evidence>
<dbReference type="FunFam" id="1.20.200.10:FF:000001">
    <property type="entry name" value="Fumarate hydratase, mitochondrial"/>
    <property type="match status" value="1"/>
</dbReference>
<dbReference type="GO" id="GO:0004333">
    <property type="term" value="F:fumarate hydratase activity"/>
    <property type="evidence" value="ECO:0007669"/>
    <property type="project" value="UniProtKB-EC"/>
</dbReference>
<feature type="domain" description="Fumarase C C-terminal" evidence="5">
    <location>
        <begin position="460"/>
        <end position="512"/>
    </location>
</feature>
<dbReference type="GO" id="GO:0006099">
    <property type="term" value="P:tricarboxylic acid cycle"/>
    <property type="evidence" value="ECO:0007669"/>
    <property type="project" value="InterPro"/>
</dbReference>